<reference evidence="3 4" key="1">
    <citation type="journal article" date="2012" name="Genome Biol.">
        <title>Genome and low-iron response of an oceanic diatom adapted to chronic iron limitation.</title>
        <authorList>
            <person name="Lommer M."/>
            <person name="Specht M."/>
            <person name="Roy A.S."/>
            <person name="Kraemer L."/>
            <person name="Andreson R."/>
            <person name="Gutowska M.A."/>
            <person name="Wolf J."/>
            <person name="Bergner S.V."/>
            <person name="Schilhabel M.B."/>
            <person name="Klostermeier U.C."/>
            <person name="Beiko R.G."/>
            <person name="Rosenstiel P."/>
            <person name="Hippler M."/>
            <person name="Laroche J."/>
        </authorList>
    </citation>
    <scope>NUCLEOTIDE SEQUENCE [LARGE SCALE GENOMIC DNA]</scope>
    <source>
        <strain evidence="3 4">CCMP1005</strain>
    </source>
</reference>
<dbReference type="PROSITE" id="PS50297">
    <property type="entry name" value="ANK_REP_REGION"/>
    <property type="match status" value="1"/>
</dbReference>
<evidence type="ECO:0000256" key="1">
    <source>
        <dbReference type="PROSITE-ProRule" id="PRU00023"/>
    </source>
</evidence>
<keyword evidence="4" id="KW-1185">Reference proteome</keyword>
<dbReference type="EMBL" id="AGNL01013722">
    <property type="protein sequence ID" value="EJK67059.1"/>
    <property type="molecule type" value="Genomic_DNA"/>
</dbReference>
<dbReference type="Gene3D" id="1.25.40.20">
    <property type="entry name" value="Ankyrin repeat-containing domain"/>
    <property type="match status" value="1"/>
</dbReference>
<accession>K0SPY9</accession>
<dbReference type="Pfam" id="PF00023">
    <property type="entry name" value="Ank"/>
    <property type="match status" value="1"/>
</dbReference>
<dbReference type="InterPro" id="IPR002110">
    <property type="entry name" value="Ankyrin_rpt"/>
</dbReference>
<gene>
    <name evidence="3" type="ORF">THAOC_11952</name>
</gene>
<keyword evidence="1" id="KW-0040">ANK repeat</keyword>
<feature type="region of interest" description="Disordered" evidence="2">
    <location>
        <begin position="238"/>
        <end position="266"/>
    </location>
</feature>
<dbReference type="InterPro" id="IPR036770">
    <property type="entry name" value="Ankyrin_rpt-contain_sf"/>
</dbReference>
<protein>
    <submittedName>
        <fullName evidence="3">Uncharacterized protein</fullName>
    </submittedName>
</protein>
<dbReference type="SUPFAM" id="SSF48403">
    <property type="entry name" value="Ankyrin repeat"/>
    <property type="match status" value="1"/>
</dbReference>
<dbReference type="AlphaFoldDB" id="K0SPY9"/>
<dbReference type="OrthoDB" id="55084at2759"/>
<feature type="compositionally biased region" description="Basic residues" evidence="2">
    <location>
        <begin position="252"/>
        <end position="266"/>
    </location>
</feature>
<proteinExistence type="predicted"/>
<evidence type="ECO:0000313" key="3">
    <source>
        <dbReference type="EMBL" id="EJK67059.1"/>
    </source>
</evidence>
<evidence type="ECO:0000256" key="2">
    <source>
        <dbReference type="SAM" id="MobiDB-lite"/>
    </source>
</evidence>
<dbReference type="Proteomes" id="UP000266841">
    <property type="component" value="Unassembled WGS sequence"/>
</dbReference>
<organism evidence="3 4">
    <name type="scientific">Thalassiosira oceanica</name>
    <name type="common">Marine diatom</name>
    <dbReference type="NCBI Taxonomy" id="159749"/>
    <lineage>
        <taxon>Eukaryota</taxon>
        <taxon>Sar</taxon>
        <taxon>Stramenopiles</taxon>
        <taxon>Ochrophyta</taxon>
        <taxon>Bacillariophyta</taxon>
        <taxon>Coscinodiscophyceae</taxon>
        <taxon>Thalassiosirophycidae</taxon>
        <taxon>Thalassiosirales</taxon>
        <taxon>Thalassiosiraceae</taxon>
        <taxon>Thalassiosira</taxon>
    </lineage>
</organism>
<comment type="caution">
    <text evidence="3">The sequence shown here is derived from an EMBL/GenBank/DDBJ whole genome shotgun (WGS) entry which is preliminary data.</text>
</comment>
<sequence>WINANRTEDRVNAKASTENMGAPAVMIAATSNQLELATLLLQLGANVNVEDFQGITAIFLTLVYPKLSTEDVNKLVRLLLSWGANFFSDRLYSRDGCVAMARQKGAHKLADLLESELGGRRCEIVNLSSRPELNGKTCVADEHLPDSNEYKVTLETKSKEALVLSPDNLKRRDRTPQDCGYYIEFKNGRTIRHDFDSNEDCQAFVAALNRNETQPAVTKEAEARAEQAAAELLAELGIDDIPEKSPSGGQVKKAKKRKVDKKKMKN</sequence>
<name>K0SPY9_THAOC</name>
<evidence type="ECO:0000313" key="4">
    <source>
        <dbReference type="Proteomes" id="UP000266841"/>
    </source>
</evidence>
<feature type="repeat" description="ANK" evidence="1">
    <location>
        <begin position="20"/>
        <end position="52"/>
    </location>
</feature>
<feature type="non-terminal residue" evidence="3">
    <location>
        <position position="1"/>
    </location>
</feature>
<dbReference type="PROSITE" id="PS50088">
    <property type="entry name" value="ANK_REPEAT"/>
    <property type="match status" value="1"/>
</dbReference>